<sequence>MLKSTTLIFILFLSMNTFASKKLPILKNVYITMINPIKSKQSGTITTTKIAVHTLYEGDNYTACVTPLRQFYIFPKSKNSDPINLGSPMELAIHERYFKNKRQAIRRKIISLEASAPSKNPESLTITSTLEEGAIHTLNIIFTPNSIEISNSVQDPTDLKPMTIASSTLRIPSATLQHENMNWESTKKALGKSSLQVKSPKIIKIPYTKDNPKLGVGTEFELKNYWSGRKIMIETIRGERTRPDLTLLVYGKIAPALNGFQFLLNPNLGDKITDSQNSIRKSDVLHPATIKITID</sequence>
<name>A0ABY7W010_9BACT</name>
<protein>
    <recommendedName>
        <fullName evidence="3">DUF4139 domain-containing protein</fullName>
    </recommendedName>
</protein>
<gene>
    <name evidence="1" type="ORF">PQO03_17385</name>
</gene>
<keyword evidence="2" id="KW-1185">Reference proteome</keyword>
<dbReference type="EMBL" id="CP117812">
    <property type="protein sequence ID" value="WDE97603.1"/>
    <property type="molecule type" value="Genomic_DNA"/>
</dbReference>
<accession>A0ABY7W010</accession>
<proteinExistence type="predicted"/>
<dbReference type="RefSeq" id="WP_274152095.1">
    <property type="nucleotide sequence ID" value="NZ_CP117812.1"/>
</dbReference>
<organism evidence="1 2">
    <name type="scientific">Lentisphaera profundi</name>
    <dbReference type="NCBI Taxonomy" id="1658616"/>
    <lineage>
        <taxon>Bacteria</taxon>
        <taxon>Pseudomonadati</taxon>
        <taxon>Lentisphaerota</taxon>
        <taxon>Lentisphaeria</taxon>
        <taxon>Lentisphaerales</taxon>
        <taxon>Lentisphaeraceae</taxon>
        <taxon>Lentisphaera</taxon>
    </lineage>
</organism>
<evidence type="ECO:0008006" key="3">
    <source>
        <dbReference type="Google" id="ProtNLM"/>
    </source>
</evidence>
<evidence type="ECO:0000313" key="2">
    <source>
        <dbReference type="Proteomes" id="UP001214250"/>
    </source>
</evidence>
<dbReference type="Proteomes" id="UP001214250">
    <property type="component" value="Chromosome 2"/>
</dbReference>
<reference evidence="1 2" key="1">
    <citation type="submission" date="2023-02" db="EMBL/GenBank/DDBJ databases">
        <title>Genome sequence of Lentisphaera profundi SAORIC-696.</title>
        <authorList>
            <person name="Kim e."/>
            <person name="Cho J.-C."/>
            <person name="Choi A."/>
            <person name="Kang I."/>
        </authorList>
    </citation>
    <scope>NUCLEOTIDE SEQUENCE [LARGE SCALE GENOMIC DNA]</scope>
    <source>
        <strain evidence="1 2">SAORIC-696</strain>
    </source>
</reference>
<evidence type="ECO:0000313" key="1">
    <source>
        <dbReference type="EMBL" id="WDE97603.1"/>
    </source>
</evidence>